<evidence type="ECO:0000259" key="4">
    <source>
        <dbReference type="Pfam" id="PF09084"/>
    </source>
</evidence>
<reference evidence="5 6" key="1">
    <citation type="journal article" date="2014" name="Int. J. Syst. Evol. Microbiol.">
        <title>Complete genome sequence of Corynebacterium casei LMG S-19264T (=DSM 44701T), isolated from a smear-ripened cheese.</title>
        <authorList>
            <consortium name="US DOE Joint Genome Institute (JGI-PGF)"/>
            <person name="Walter F."/>
            <person name="Albersmeier A."/>
            <person name="Kalinowski J."/>
            <person name="Ruckert C."/>
        </authorList>
    </citation>
    <scope>NUCLEOTIDE SEQUENCE [LARGE SCALE GENOMIC DNA]</scope>
    <source>
        <strain evidence="5 6">CGMCC 1.9161</strain>
    </source>
</reference>
<dbReference type="Proteomes" id="UP000600449">
    <property type="component" value="Unassembled WGS sequence"/>
</dbReference>
<evidence type="ECO:0000256" key="2">
    <source>
        <dbReference type="ARBA" id="ARBA00010742"/>
    </source>
</evidence>
<name>A0A917V2Y0_9HYPH</name>
<organism evidence="5 6">
    <name type="scientific">Salinarimonas ramus</name>
    <dbReference type="NCBI Taxonomy" id="690164"/>
    <lineage>
        <taxon>Bacteria</taxon>
        <taxon>Pseudomonadati</taxon>
        <taxon>Pseudomonadota</taxon>
        <taxon>Alphaproteobacteria</taxon>
        <taxon>Hyphomicrobiales</taxon>
        <taxon>Salinarimonadaceae</taxon>
        <taxon>Salinarimonas</taxon>
    </lineage>
</organism>
<dbReference type="Gene3D" id="3.40.190.10">
    <property type="entry name" value="Periplasmic binding protein-like II"/>
    <property type="match status" value="2"/>
</dbReference>
<keyword evidence="3" id="KW-0732">Signal</keyword>
<dbReference type="AlphaFoldDB" id="A0A917V2Y0"/>
<comment type="caution">
    <text evidence="5">The sequence shown here is derived from an EMBL/GenBank/DDBJ whole genome shotgun (WGS) entry which is preliminary data.</text>
</comment>
<comment type="similarity">
    <text evidence="2">Belongs to the bacterial solute-binding protein SsuA/TauA family.</text>
</comment>
<keyword evidence="6" id="KW-1185">Reference proteome</keyword>
<dbReference type="Pfam" id="PF09084">
    <property type="entry name" value="NMT1"/>
    <property type="match status" value="1"/>
</dbReference>
<comment type="subcellular location">
    <subcellularLocation>
        <location evidence="1">Periplasm</location>
    </subcellularLocation>
</comment>
<dbReference type="RefSeq" id="WP_188910613.1">
    <property type="nucleotide sequence ID" value="NZ_BMMF01000003.1"/>
</dbReference>
<dbReference type="PANTHER" id="PTHR30024">
    <property type="entry name" value="ALIPHATIC SULFONATES-BINDING PROTEIN-RELATED"/>
    <property type="match status" value="1"/>
</dbReference>
<evidence type="ECO:0000256" key="1">
    <source>
        <dbReference type="ARBA" id="ARBA00004418"/>
    </source>
</evidence>
<gene>
    <name evidence="5" type="ORF">GCM10011322_11860</name>
</gene>
<proteinExistence type="inferred from homology"/>
<dbReference type="EMBL" id="BMMF01000003">
    <property type="protein sequence ID" value="GGK27037.1"/>
    <property type="molecule type" value="Genomic_DNA"/>
</dbReference>
<feature type="domain" description="SsuA/THI5-like" evidence="4">
    <location>
        <begin position="42"/>
        <end position="254"/>
    </location>
</feature>
<dbReference type="GO" id="GO:0042597">
    <property type="term" value="C:periplasmic space"/>
    <property type="evidence" value="ECO:0007669"/>
    <property type="project" value="UniProtKB-SubCell"/>
</dbReference>
<evidence type="ECO:0000313" key="5">
    <source>
        <dbReference type="EMBL" id="GGK27037.1"/>
    </source>
</evidence>
<dbReference type="SUPFAM" id="SSF53850">
    <property type="entry name" value="Periplasmic binding protein-like II"/>
    <property type="match status" value="1"/>
</dbReference>
<dbReference type="GO" id="GO:0042918">
    <property type="term" value="P:alkanesulfonate transmembrane transport"/>
    <property type="evidence" value="ECO:0007669"/>
    <property type="project" value="TreeGrafter"/>
</dbReference>
<dbReference type="PANTHER" id="PTHR30024:SF47">
    <property type="entry name" value="TAURINE-BINDING PERIPLASMIC PROTEIN"/>
    <property type="match status" value="1"/>
</dbReference>
<evidence type="ECO:0000313" key="6">
    <source>
        <dbReference type="Proteomes" id="UP000600449"/>
    </source>
</evidence>
<dbReference type="InterPro" id="IPR015168">
    <property type="entry name" value="SsuA/THI5"/>
</dbReference>
<dbReference type="PROSITE" id="PS51318">
    <property type="entry name" value="TAT"/>
    <property type="match status" value="1"/>
</dbReference>
<evidence type="ECO:0000256" key="3">
    <source>
        <dbReference type="ARBA" id="ARBA00022729"/>
    </source>
</evidence>
<sequence>MTTLATTRRSVLAGIGAASTLPFLPRRARAATPLNLGVLRLTSHAPNYIAYERGYFAEEGFEVELVFFEAAQPMAVAIASGDADFGVTAISGGLVSLAQRGAVKVIGGALAEEPGIPGQVVLASNQAYDSGLTTAAALPGHTFGITTAGSSFHYMLSRVARGEGFDIAQVEMRPLQKVGTIVAALGSGQIDSWAIVPSISNRLLAEGQAKKIADMSQYAPDYQVTTVFTSSAIANDDRARAEAFLRALSRGVNDYNAAFVDKTANAEEQAELAALVGQYVSPDVPAERFLETMTTTSMRINRDLGLSVSSVRDQLDWFKAEGMVPADVTEEMLIDPSFVATF</sequence>
<protein>
    <recommendedName>
        <fullName evidence="4">SsuA/THI5-like domain-containing protein</fullName>
    </recommendedName>
</protein>
<dbReference type="InterPro" id="IPR006311">
    <property type="entry name" value="TAT_signal"/>
</dbReference>
<accession>A0A917V2Y0</accession>